<evidence type="ECO:0000256" key="1">
    <source>
        <dbReference type="ARBA" id="ARBA00010923"/>
    </source>
</evidence>
<reference evidence="5 6" key="1">
    <citation type="submission" date="2017-09" db="EMBL/GenBank/DDBJ databases">
        <authorList>
            <person name="Perez-Cataluna A."/>
            <person name="Figueras M.J."/>
            <person name="Salas-Masso N."/>
        </authorList>
    </citation>
    <scope>NUCLEOTIDE SEQUENCE [LARGE SCALE GENOMIC DNA]</scope>
    <source>
        <strain evidence="5 6">F138-33</strain>
    </source>
</reference>
<comment type="caution">
    <text evidence="5">The sequence shown here is derived from an EMBL/GenBank/DDBJ whole genome shotgun (WGS) entry which is preliminary data.</text>
</comment>
<dbReference type="Pfam" id="PF01420">
    <property type="entry name" value="Methylase_S"/>
    <property type="match status" value="2"/>
</dbReference>
<evidence type="ECO:0000256" key="2">
    <source>
        <dbReference type="ARBA" id="ARBA00022747"/>
    </source>
</evidence>
<organism evidence="5 6">
    <name type="scientific">Malaciobacter canalis</name>
    <dbReference type="NCBI Taxonomy" id="1912871"/>
    <lineage>
        <taxon>Bacteria</taxon>
        <taxon>Pseudomonadati</taxon>
        <taxon>Campylobacterota</taxon>
        <taxon>Epsilonproteobacteria</taxon>
        <taxon>Campylobacterales</taxon>
        <taxon>Arcobacteraceae</taxon>
        <taxon>Malaciobacter</taxon>
    </lineage>
</organism>
<evidence type="ECO:0000313" key="5">
    <source>
        <dbReference type="EMBL" id="PHO10213.1"/>
    </source>
</evidence>
<keyword evidence="5" id="KW-0378">Hydrolase</keyword>
<feature type="domain" description="Type I restriction modification DNA specificity" evidence="4">
    <location>
        <begin position="222"/>
        <end position="385"/>
    </location>
</feature>
<comment type="similarity">
    <text evidence="1">Belongs to the type-I restriction system S methylase family.</text>
</comment>
<gene>
    <name evidence="5" type="ORF">CPG37_05950</name>
</gene>
<keyword evidence="3" id="KW-0238">DNA-binding</keyword>
<feature type="domain" description="Type I restriction modification DNA specificity" evidence="4">
    <location>
        <begin position="19"/>
        <end position="193"/>
    </location>
</feature>
<accession>A0ABX4LR60</accession>
<keyword evidence="5" id="KW-0255">Endonuclease</keyword>
<keyword evidence="5" id="KW-0540">Nuclease</keyword>
<evidence type="ECO:0000256" key="3">
    <source>
        <dbReference type="ARBA" id="ARBA00023125"/>
    </source>
</evidence>
<keyword evidence="6" id="KW-1185">Reference proteome</keyword>
<dbReference type="SUPFAM" id="SSF116734">
    <property type="entry name" value="DNA methylase specificity domain"/>
    <property type="match status" value="2"/>
</dbReference>
<name>A0ABX4LR60_9BACT</name>
<keyword evidence="2" id="KW-0680">Restriction system</keyword>
<sequence length="402" mass="46576">MKNEKLRVPKLRFREFSGEWEEKQIKDILIDYRLGGNYSNTENINKYPLIKMGNLDRGKIVLNKIEYIDEKEEVNQLDKIKYGDLFFNTRNTLELVGKVAIWRNELPIAYYNSNLMWMKYEDNFFMNYRFNTYQGIKSLRSIATGTTSVAAIYSKDLFKIKLIIPQKQEQEKIASFLSSIDKKINQLSKKDELLQNYKKAMMQKIFSQKLRFKKEDRSDYTKWEEKKLKEIATFFSGGTPSSTNKNYYNGDIPFIGSGKINSDNVEQFITSDALENSSAKMVNVGDLLYALYGATSGQVAISKIRGAINQAVLCIRSEENLAFLYFWLSFKQDNIISTYLQGGQGNLSAQIIKDLKINLPYIEEQTKIANFLSSLDTKISQNKKALEETQKFKKALLQKMFV</sequence>
<dbReference type="EMBL" id="NWVW01000005">
    <property type="protein sequence ID" value="PHO10213.1"/>
    <property type="molecule type" value="Genomic_DNA"/>
</dbReference>
<dbReference type="GO" id="GO:0004519">
    <property type="term" value="F:endonuclease activity"/>
    <property type="evidence" value="ECO:0007669"/>
    <property type="project" value="UniProtKB-KW"/>
</dbReference>
<dbReference type="PANTHER" id="PTHR30408">
    <property type="entry name" value="TYPE-1 RESTRICTION ENZYME ECOKI SPECIFICITY PROTEIN"/>
    <property type="match status" value="1"/>
</dbReference>
<evidence type="ECO:0000259" key="4">
    <source>
        <dbReference type="Pfam" id="PF01420"/>
    </source>
</evidence>
<dbReference type="Proteomes" id="UP000221384">
    <property type="component" value="Unassembled WGS sequence"/>
</dbReference>
<proteinExistence type="inferred from homology"/>
<protein>
    <submittedName>
        <fullName evidence="5">Type I restriction endonuclease subunit S</fullName>
    </submittedName>
</protein>
<dbReference type="PANTHER" id="PTHR30408:SF12">
    <property type="entry name" value="TYPE I RESTRICTION ENZYME MJAVIII SPECIFICITY SUBUNIT"/>
    <property type="match status" value="1"/>
</dbReference>
<evidence type="ECO:0000313" key="6">
    <source>
        <dbReference type="Proteomes" id="UP000221384"/>
    </source>
</evidence>
<dbReference type="CDD" id="cd17525">
    <property type="entry name" value="RMtype1_S_Eco15ORF14057P-TRD1-CR1_like"/>
    <property type="match status" value="1"/>
</dbReference>
<dbReference type="InterPro" id="IPR000055">
    <property type="entry name" value="Restrct_endonuc_typeI_TRD"/>
</dbReference>
<dbReference type="InterPro" id="IPR052021">
    <property type="entry name" value="Type-I_RS_S_subunit"/>
</dbReference>
<dbReference type="RefSeq" id="WP_099334205.1">
    <property type="nucleotide sequence ID" value="NZ_CP042812.1"/>
</dbReference>
<dbReference type="Gene3D" id="1.10.287.1120">
    <property type="entry name" value="Bipartite methylase S protein"/>
    <property type="match status" value="1"/>
</dbReference>
<dbReference type="Gene3D" id="3.90.220.20">
    <property type="entry name" value="DNA methylase specificity domains"/>
    <property type="match status" value="2"/>
</dbReference>
<dbReference type="CDD" id="cd17515">
    <property type="entry name" value="RMtype1_S_MjaORF132P_Sau1132ORF3780P-TRD1-CR1_like"/>
    <property type="match status" value="1"/>
</dbReference>
<dbReference type="InterPro" id="IPR044946">
    <property type="entry name" value="Restrct_endonuc_typeI_TRD_sf"/>
</dbReference>